<evidence type="ECO:0000259" key="9">
    <source>
        <dbReference type="Pfam" id="PF04104"/>
    </source>
</evidence>
<dbReference type="Gene3D" id="1.20.930.80">
    <property type="match status" value="2"/>
</dbReference>
<evidence type="ECO:0000256" key="7">
    <source>
        <dbReference type="ARBA" id="ARBA00023014"/>
    </source>
</evidence>
<dbReference type="PANTHER" id="PTHR10537">
    <property type="entry name" value="DNA PRIMASE LARGE SUBUNIT"/>
    <property type="match status" value="1"/>
</dbReference>
<dbReference type="GO" id="GO:0006270">
    <property type="term" value="P:DNA replication initiation"/>
    <property type="evidence" value="ECO:0007669"/>
    <property type="project" value="TreeGrafter"/>
</dbReference>
<evidence type="ECO:0000256" key="5">
    <source>
        <dbReference type="ARBA" id="ARBA00022723"/>
    </source>
</evidence>
<feature type="transmembrane region" description="Helical" evidence="8">
    <location>
        <begin position="385"/>
        <end position="411"/>
    </location>
</feature>
<keyword evidence="11" id="KW-1185">Reference proteome</keyword>
<dbReference type="EMBL" id="PKMF04000264">
    <property type="protein sequence ID" value="KAK7840318.1"/>
    <property type="molecule type" value="Genomic_DNA"/>
</dbReference>
<comment type="caution">
    <text evidence="10">The sequence shown here is derived from an EMBL/GenBank/DDBJ whole genome shotgun (WGS) entry which is preliminary data.</text>
</comment>
<dbReference type="GO" id="GO:0051539">
    <property type="term" value="F:4 iron, 4 sulfur cluster binding"/>
    <property type="evidence" value="ECO:0007669"/>
    <property type="project" value="UniProtKB-KW"/>
</dbReference>
<evidence type="ECO:0000313" key="11">
    <source>
        <dbReference type="Proteomes" id="UP000237347"/>
    </source>
</evidence>
<name>A0AAW0KLD5_QUESU</name>
<dbReference type="GO" id="GO:0006269">
    <property type="term" value="P:DNA replication, synthesis of primer"/>
    <property type="evidence" value="ECO:0007669"/>
    <property type="project" value="UniProtKB-KW"/>
</dbReference>
<keyword evidence="3" id="KW-0639">Primosome</keyword>
<dbReference type="AlphaFoldDB" id="A0AAW0KLD5"/>
<dbReference type="Pfam" id="PF04104">
    <property type="entry name" value="DNA_primase_lrg"/>
    <property type="match status" value="1"/>
</dbReference>
<reference evidence="10 11" key="1">
    <citation type="journal article" date="2018" name="Sci. Data">
        <title>The draft genome sequence of cork oak.</title>
        <authorList>
            <person name="Ramos A.M."/>
            <person name="Usie A."/>
            <person name="Barbosa P."/>
            <person name="Barros P.M."/>
            <person name="Capote T."/>
            <person name="Chaves I."/>
            <person name="Simoes F."/>
            <person name="Abreu I."/>
            <person name="Carrasquinho I."/>
            <person name="Faro C."/>
            <person name="Guimaraes J.B."/>
            <person name="Mendonca D."/>
            <person name="Nobrega F."/>
            <person name="Rodrigues L."/>
            <person name="Saibo N.J.M."/>
            <person name="Varela M.C."/>
            <person name="Egas C."/>
            <person name="Matos J."/>
            <person name="Miguel C.M."/>
            <person name="Oliveira M.M."/>
            <person name="Ricardo C.P."/>
            <person name="Goncalves S."/>
        </authorList>
    </citation>
    <scope>NUCLEOTIDE SEQUENCE [LARGE SCALE GENOMIC DNA]</scope>
    <source>
        <strain evidence="11">cv. HL8</strain>
    </source>
</reference>
<protein>
    <submittedName>
        <fullName evidence="10">Dna primase large subunit</fullName>
    </submittedName>
</protein>
<evidence type="ECO:0000256" key="4">
    <source>
        <dbReference type="ARBA" id="ARBA00022705"/>
    </source>
</evidence>
<dbReference type="InterPro" id="IPR007238">
    <property type="entry name" value="DNA_primase_lsu_euk/arc"/>
</dbReference>
<evidence type="ECO:0000256" key="1">
    <source>
        <dbReference type="ARBA" id="ARBA00001966"/>
    </source>
</evidence>
<dbReference type="Proteomes" id="UP000237347">
    <property type="component" value="Unassembled WGS sequence"/>
</dbReference>
<dbReference type="Pfam" id="PF26466">
    <property type="entry name" value="DNA_primase_lrg_N"/>
    <property type="match status" value="2"/>
</dbReference>
<accession>A0AAW0KLD5</accession>
<evidence type="ECO:0000313" key="10">
    <source>
        <dbReference type="EMBL" id="KAK7840318.1"/>
    </source>
</evidence>
<evidence type="ECO:0000256" key="3">
    <source>
        <dbReference type="ARBA" id="ARBA00022515"/>
    </source>
</evidence>
<organism evidence="10 11">
    <name type="scientific">Quercus suber</name>
    <name type="common">Cork oak</name>
    <dbReference type="NCBI Taxonomy" id="58331"/>
    <lineage>
        <taxon>Eukaryota</taxon>
        <taxon>Viridiplantae</taxon>
        <taxon>Streptophyta</taxon>
        <taxon>Embryophyta</taxon>
        <taxon>Tracheophyta</taxon>
        <taxon>Spermatophyta</taxon>
        <taxon>Magnoliopsida</taxon>
        <taxon>eudicotyledons</taxon>
        <taxon>Gunneridae</taxon>
        <taxon>Pentapetalae</taxon>
        <taxon>rosids</taxon>
        <taxon>fabids</taxon>
        <taxon>Fagales</taxon>
        <taxon>Fagaceae</taxon>
        <taxon>Quercus</taxon>
    </lineage>
</organism>
<keyword evidence="8" id="KW-0812">Transmembrane</keyword>
<keyword evidence="7" id="KW-0411">Iron-sulfur</keyword>
<evidence type="ECO:0000256" key="2">
    <source>
        <dbReference type="ARBA" id="ARBA00022485"/>
    </source>
</evidence>
<evidence type="ECO:0000256" key="8">
    <source>
        <dbReference type="SAM" id="Phobius"/>
    </source>
</evidence>
<dbReference type="GO" id="GO:0005658">
    <property type="term" value="C:alpha DNA polymerase:primase complex"/>
    <property type="evidence" value="ECO:0007669"/>
    <property type="project" value="TreeGrafter"/>
</dbReference>
<keyword evidence="6" id="KW-0408">Iron</keyword>
<sequence length="421" mass="48722">MEIIGSRKPVHIDVVPTIPLYRSAPPLEVRLEDFELYAMDRLRVLKGIADGLSRGKKSEEMKNLVDHLWKANMRHPDASEAVNKDIISHFVLRLVYCRTEDLRKWFLSMETNLFRYRLLLEKAEAQKLRALMAELDLPYRAASNAELEVITSHLVKMIFSLREHLANTCNHCKTDAIFYKVPFEEVPELVAGRRVFIHKGYAYVAMNQCPSLLEFQLSCYLMIILTYFPPQSVKESLKQVAQSFGQPLAADAIFYKVPFEEVPELVAGRRVFIHKGYAYVAMNQVLSLVATQFRSHLSKALILTNRKWTSTIREQEKDRLTPIVEALCSSYLGPDYSQPREFAEISIKDIDQIAKSSFPLCMRHLFEKLREDHHLKHGGRMQLGLFLKVVFHYLLGYAFYCLLLVVTHFVLTFQLGDTNRF</sequence>
<keyword evidence="8" id="KW-0472">Membrane</keyword>
<keyword evidence="2" id="KW-0004">4Fe-4S</keyword>
<evidence type="ECO:0000256" key="6">
    <source>
        <dbReference type="ARBA" id="ARBA00023004"/>
    </source>
</evidence>
<dbReference type="GO" id="GO:0046872">
    <property type="term" value="F:metal ion binding"/>
    <property type="evidence" value="ECO:0007669"/>
    <property type="project" value="UniProtKB-KW"/>
</dbReference>
<feature type="domain" description="DNA primase large subunit C-terminal" evidence="9">
    <location>
        <begin position="351"/>
        <end position="388"/>
    </location>
</feature>
<keyword evidence="4" id="KW-0235">DNA replication</keyword>
<proteinExistence type="predicted"/>
<dbReference type="InterPro" id="IPR058560">
    <property type="entry name" value="DNA_primase_C"/>
</dbReference>
<gene>
    <name evidence="10" type="ORF">CFP56_016836</name>
</gene>
<keyword evidence="8" id="KW-1133">Transmembrane helix</keyword>
<dbReference type="PANTHER" id="PTHR10537:SF3">
    <property type="entry name" value="DNA PRIMASE LARGE SUBUNIT"/>
    <property type="match status" value="1"/>
</dbReference>
<comment type="cofactor">
    <cofactor evidence="1">
        <name>[4Fe-4S] cluster</name>
        <dbReference type="ChEBI" id="CHEBI:49883"/>
    </cofactor>
</comment>
<keyword evidence="5" id="KW-0479">Metal-binding</keyword>